<feature type="repeat" description="ANK" evidence="3">
    <location>
        <begin position="222"/>
        <end position="250"/>
    </location>
</feature>
<dbReference type="PROSITE" id="PS50297">
    <property type="entry name" value="ANK_REP_REGION"/>
    <property type="match status" value="2"/>
</dbReference>
<accession>W7YLH7</accession>
<keyword evidence="2 3" id="KW-0040">ANK repeat</keyword>
<dbReference type="SUPFAM" id="SSF48403">
    <property type="entry name" value="Ankyrin repeat"/>
    <property type="match status" value="1"/>
</dbReference>
<organism evidence="4 5">
    <name type="scientific">Saccharicrinis fermentans DSM 9555 = JCM 21142</name>
    <dbReference type="NCBI Taxonomy" id="869213"/>
    <lineage>
        <taxon>Bacteria</taxon>
        <taxon>Pseudomonadati</taxon>
        <taxon>Bacteroidota</taxon>
        <taxon>Bacteroidia</taxon>
        <taxon>Marinilabiliales</taxon>
        <taxon>Marinilabiliaceae</taxon>
        <taxon>Saccharicrinis</taxon>
    </lineage>
</organism>
<name>W7YLH7_9BACT</name>
<dbReference type="Pfam" id="PF12796">
    <property type="entry name" value="Ank_2"/>
    <property type="match status" value="1"/>
</dbReference>
<dbReference type="InterPro" id="IPR036770">
    <property type="entry name" value="Ankyrin_rpt-contain_sf"/>
</dbReference>
<dbReference type="PANTHER" id="PTHR24126">
    <property type="entry name" value="ANKYRIN REPEAT, PH AND SEC7 DOMAIN CONTAINING PROTEIN SECG-RELATED"/>
    <property type="match status" value="1"/>
</dbReference>
<evidence type="ECO:0000256" key="3">
    <source>
        <dbReference type="PROSITE-ProRule" id="PRU00023"/>
    </source>
</evidence>
<dbReference type="Pfam" id="PF00023">
    <property type="entry name" value="Ank"/>
    <property type="match status" value="1"/>
</dbReference>
<dbReference type="InterPro" id="IPR002110">
    <property type="entry name" value="Ankyrin_rpt"/>
</dbReference>
<gene>
    <name evidence="4" type="ORF">JCM21142_104160</name>
</gene>
<evidence type="ECO:0000256" key="1">
    <source>
        <dbReference type="ARBA" id="ARBA00022737"/>
    </source>
</evidence>
<keyword evidence="5" id="KW-1185">Reference proteome</keyword>
<dbReference type="PROSITE" id="PS50088">
    <property type="entry name" value="ANK_REPEAT"/>
    <property type="match status" value="2"/>
</dbReference>
<dbReference type="Gene3D" id="1.25.40.20">
    <property type="entry name" value="Ankyrin repeat-containing domain"/>
    <property type="match status" value="2"/>
</dbReference>
<comment type="caution">
    <text evidence="4">The sequence shown here is derived from an EMBL/GenBank/DDBJ whole genome shotgun (WGS) entry which is preliminary data.</text>
</comment>
<feature type="repeat" description="ANK" evidence="3">
    <location>
        <begin position="82"/>
        <end position="109"/>
    </location>
</feature>
<proteinExistence type="predicted"/>
<dbReference type="SMART" id="SM00248">
    <property type="entry name" value="ANK"/>
    <property type="match status" value="4"/>
</dbReference>
<evidence type="ECO:0000313" key="4">
    <source>
        <dbReference type="EMBL" id="GAF05426.1"/>
    </source>
</evidence>
<evidence type="ECO:0000256" key="2">
    <source>
        <dbReference type="ARBA" id="ARBA00023043"/>
    </source>
</evidence>
<dbReference type="AlphaFoldDB" id="W7YLH7"/>
<evidence type="ECO:0000313" key="5">
    <source>
        <dbReference type="Proteomes" id="UP000019402"/>
    </source>
</evidence>
<dbReference type="EMBL" id="BAMD01000086">
    <property type="protein sequence ID" value="GAF05426.1"/>
    <property type="molecule type" value="Genomic_DNA"/>
</dbReference>
<dbReference type="Proteomes" id="UP000019402">
    <property type="component" value="Unassembled WGS sequence"/>
</dbReference>
<keyword evidence="1" id="KW-0677">Repeat</keyword>
<dbReference type="eggNOG" id="COG0666">
    <property type="taxonomic scope" value="Bacteria"/>
</dbReference>
<protein>
    <submittedName>
        <fullName evidence="4">Ankyrin repeats</fullName>
    </submittedName>
</protein>
<reference evidence="4 5" key="1">
    <citation type="journal article" date="2014" name="Genome Announc.">
        <title>Draft Genome Sequence of Cytophaga fermentans JCM 21142T, a Facultative Anaerobe Isolated from Marine Mud.</title>
        <authorList>
            <person name="Starns D."/>
            <person name="Oshima K."/>
            <person name="Suda W."/>
            <person name="Iino T."/>
            <person name="Yuki M."/>
            <person name="Inoue J."/>
            <person name="Kitamura K."/>
            <person name="Iida T."/>
            <person name="Darby A."/>
            <person name="Hattori M."/>
            <person name="Ohkuma M."/>
        </authorList>
    </citation>
    <scope>NUCLEOTIDE SEQUENCE [LARGE SCALE GENOMIC DNA]</scope>
    <source>
        <strain evidence="4 5">JCM 21142</strain>
    </source>
</reference>
<dbReference type="STRING" id="869213.GCA_000517085_01766"/>
<sequence length="336" mass="38166">MFKYTTKYLLKTIKMTKYIISISFLTLLLTNSLSQTKTEPFDPYAMSNLVRSGDTLKLRQAITKYNYDVNTYDAEEFTMPLLHVACSSGDSVMVDFLLKNGANPNIPTRYALAASWAAEKGHVKQIKQCLDNGLDPQIEEMSYWVNKYKKGDKDIPQWMNKVISRVLETDTIPYQNFPYYQFTDPGDYTLLIASIISDEYKKHQLTKELIDAGVNINLINKSGYTALIAAILKLNPSLVKLLIKNGAHVNQLIANPFQTRNDDVLNNHVSPLLFLLIYINDNHELLSQNHDEIISIIKMLKKAGADMSIQTKTEQMSAMDIARQLGDDKIIKAIQK</sequence>